<organism evidence="2 3">
    <name type="scientific">Kwoniella shandongensis</name>
    <dbReference type="NCBI Taxonomy" id="1734106"/>
    <lineage>
        <taxon>Eukaryota</taxon>
        <taxon>Fungi</taxon>
        <taxon>Dikarya</taxon>
        <taxon>Basidiomycota</taxon>
        <taxon>Agaricomycotina</taxon>
        <taxon>Tremellomycetes</taxon>
        <taxon>Tremellales</taxon>
        <taxon>Cryptococcaceae</taxon>
        <taxon>Kwoniella</taxon>
    </lineage>
</organism>
<feature type="compositionally biased region" description="Low complexity" evidence="1">
    <location>
        <begin position="616"/>
        <end position="641"/>
    </location>
</feature>
<reference evidence="2" key="2">
    <citation type="submission" date="2024-01" db="EMBL/GenBank/DDBJ databases">
        <title>Comparative genomics of Cryptococcus and Kwoniella reveals pathogenesis evolution and contrasting modes of karyotype evolution via chromosome fusion or intercentromeric recombination.</title>
        <authorList>
            <person name="Coelho M.A."/>
            <person name="David-Palma M."/>
            <person name="Shea T."/>
            <person name="Bowers K."/>
            <person name="McGinley-Smith S."/>
            <person name="Mohammad A.W."/>
            <person name="Gnirke A."/>
            <person name="Yurkov A.M."/>
            <person name="Nowrousian M."/>
            <person name="Sun S."/>
            <person name="Cuomo C.A."/>
            <person name="Heitman J."/>
        </authorList>
    </citation>
    <scope>NUCLEOTIDE SEQUENCE</scope>
    <source>
        <strain evidence="2">CBS 12478</strain>
    </source>
</reference>
<reference evidence="2" key="1">
    <citation type="submission" date="2017-08" db="EMBL/GenBank/DDBJ databases">
        <authorList>
            <person name="Cuomo C."/>
            <person name="Billmyre B."/>
            <person name="Heitman J."/>
        </authorList>
    </citation>
    <scope>NUCLEOTIDE SEQUENCE</scope>
    <source>
        <strain evidence="2">CBS 12478</strain>
    </source>
</reference>
<feature type="region of interest" description="Disordered" evidence="1">
    <location>
        <begin position="571"/>
        <end position="774"/>
    </location>
</feature>
<sequence length="774" mass="80813">MQPRNIPTTPKAGGDGSNRMLEDTDMASPPTQTLRSSPTAPVPFAQRLSLSPVRFLTTTNAFGLPASPSSSSSSSGQRESQSFFGPGASGMPLALPMPVDNAPPTAGTVTTRRVRRPSMLSLAQTPSYISEGSPGEGEITPMPNGKVDPEVNMTLVQDPSSSRTINDLAAHQQQQHTGFGTSQASGMTPIQPTPRWPSSHDSFRNALIRRTSSAPIIPFEDLKTSTPPIHEVDKMEDEDGEESRSTSPMDMEGELDESRSPLRWMPSHLQRLSDGGSAGARRKGKARMDDSSSSPPPPSPATTSLHAPPFTGRPLPSALLATLISENAPLEHEMQSEARLQRLLLSHPQKLPFTPRVPRGSRGRFPDQVGGDDDDEDAHFGIRPGAVPAGRRTSSWAARNWMDRARMGMDDSDSDSDDDIGPVEPVNSAFAAGMDMDRPASSSSSSMWVSNNPSESGKSTPGAQQGTDSGGSVPPQGSGNGGNGQAQAASATTPFSANAGFPTPPSSNAQWPGSGLRSSRPSFGSAAAGMVPSPGSGFGLPTAFGTLGMGGVGTPLGSPTIEKLELAVSPGASAMSMSSPGLMQYRESQGGSASVRPGKRKAQVEDRFDPYKRPRGSSPSFSFPISPSRTTSSIPIPQSPSHAPLYSSALASSQLRPTHARPSHPYARPISSRSRAASPALSIGSVGGSGGNGNLSTSLGSNPGGGAAMARGLSGLGSAIQVQGQGQGPPPRELGGLGLLSIQNRVREEDEDDREHDGGEMRREDSNESRMEED</sequence>
<accession>A0A5M6C783</accession>
<evidence type="ECO:0000313" key="3">
    <source>
        <dbReference type="Proteomes" id="UP000322225"/>
    </source>
</evidence>
<feature type="compositionally biased region" description="Low complexity" evidence="1">
    <location>
        <begin position="571"/>
        <end position="581"/>
    </location>
</feature>
<feature type="compositionally biased region" description="Basic and acidic residues" evidence="1">
    <location>
        <begin position="755"/>
        <end position="774"/>
    </location>
</feature>
<feature type="compositionally biased region" description="Low complexity" evidence="1">
    <location>
        <begin position="665"/>
        <end position="684"/>
    </location>
</feature>
<feature type="compositionally biased region" description="Low complexity" evidence="1">
    <location>
        <begin position="67"/>
        <end position="82"/>
    </location>
</feature>
<dbReference type="AlphaFoldDB" id="A0A5M6C783"/>
<feature type="compositionally biased region" description="Low complexity" evidence="1">
    <location>
        <begin position="441"/>
        <end position="456"/>
    </location>
</feature>
<feature type="region of interest" description="Disordered" evidence="1">
    <location>
        <begin position="1"/>
        <end position="45"/>
    </location>
</feature>
<dbReference type="RefSeq" id="XP_031863488.1">
    <property type="nucleotide sequence ID" value="XM_032001931.1"/>
</dbReference>
<dbReference type="Proteomes" id="UP000322225">
    <property type="component" value="Chromosome 13"/>
</dbReference>
<feature type="compositionally biased region" description="Polar residues" evidence="1">
    <location>
        <begin position="457"/>
        <end position="467"/>
    </location>
</feature>
<dbReference type="EMBL" id="CP144063">
    <property type="protein sequence ID" value="WWD22516.1"/>
    <property type="molecule type" value="Genomic_DNA"/>
</dbReference>
<gene>
    <name evidence="2" type="ORF">CI109_107009</name>
</gene>
<dbReference type="GeneID" id="43586039"/>
<evidence type="ECO:0000313" key="2">
    <source>
        <dbReference type="EMBL" id="WWD22516.1"/>
    </source>
</evidence>
<name>A0A5M6C783_9TREE</name>
<dbReference type="KEGG" id="ksn:43586039"/>
<dbReference type="OrthoDB" id="2596590at2759"/>
<proteinExistence type="predicted"/>
<feature type="compositionally biased region" description="Polar residues" evidence="1">
    <location>
        <begin position="121"/>
        <end position="130"/>
    </location>
</feature>
<evidence type="ECO:0000256" key="1">
    <source>
        <dbReference type="SAM" id="MobiDB-lite"/>
    </source>
</evidence>
<feature type="region of interest" description="Disordered" evidence="1">
    <location>
        <begin position="60"/>
        <end position="315"/>
    </location>
</feature>
<feature type="compositionally biased region" description="Basic and acidic residues" evidence="1">
    <location>
        <begin position="602"/>
        <end position="612"/>
    </location>
</feature>
<keyword evidence="3" id="KW-1185">Reference proteome</keyword>
<feature type="compositionally biased region" description="Polar residues" evidence="1">
    <location>
        <begin position="506"/>
        <end position="522"/>
    </location>
</feature>
<feature type="compositionally biased region" description="Polar residues" evidence="1">
    <location>
        <begin position="29"/>
        <end position="39"/>
    </location>
</feature>
<protein>
    <submittedName>
        <fullName evidence="2">Uncharacterized protein</fullName>
    </submittedName>
</protein>
<feature type="compositionally biased region" description="Acidic residues" evidence="1">
    <location>
        <begin position="410"/>
        <end position="421"/>
    </location>
</feature>
<feature type="compositionally biased region" description="Low complexity" evidence="1">
    <location>
        <begin position="102"/>
        <end position="111"/>
    </location>
</feature>
<feature type="region of interest" description="Disordered" evidence="1">
    <location>
        <begin position="349"/>
        <end position="559"/>
    </location>
</feature>
<feature type="compositionally biased region" description="Polar residues" evidence="1">
    <location>
        <begin position="154"/>
        <end position="190"/>
    </location>
</feature>